<keyword evidence="2" id="KW-0328">Glycosyltransferase</keyword>
<dbReference type="RefSeq" id="WP_192151062.1">
    <property type="nucleotide sequence ID" value="NZ_JACYXI010000025.1"/>
</dbReference>
<feature type="domain" description="Glycosyltransferase 2-like" evidence="4">
    <location>
        <begin position="8"/>
        <end position="184"/>
    </location>
</feature>
<gene>
    <name evidence="5" type="ORF">IG616_22195</name>
</gene>
<evidence type="ECO:0000256" key="3">
    <source>
        <dbReference type="ARBA" id="ARBA00022679"/>
    </source>
</evidence>
<dbReference type="SUPFAM" id="SSF53448">
    <property type="entry name" value="Nucleotide-diphospho-sugar transferases"/>
    <property type="match status" value="1"/>
</dbReference>
<organism evidence="5 6">
    <name type="scientific">Roseibium litorale</name>
    <dbReference type="NCBI Taxonomy" id="2803841"/>
    <lineage>
        <taxon>Bacteria</taxon>
        <taxon>Pseudomonadati</taxon>
        <taxon>Pseudomonadota</taxon>
        <taxon>Alphaproteobacteria</taxon>
        <taxon>Hyphomicrobiales</taxon>
        <taxon>Stappiaceae</taxon>
        <taxon>Roseibium</taxon>
    </lineage>
</organism>
<dbReference type="Gene3D" id="3.90.550.10">
    <property type="entry name" value="Spore Coat Polysaccharide Biosynthesis Protein SpsA, Chain A"/>
    <property type="match status" value="1"/>
</dbReference>
<keyword evidence="3" id="KW-0808">Transferase</keyword>
<comment type="caution">
    <text evidence="5">The sequence shown here is derived from an EMBL/GenBank/DDBJ whole genome shotgun (WGS) entry which is preliminary data.</text>
</comment>
<dbReference type="Proteomes" id="UP000632063">
    <property type="component" value="Unassembled WGS sequence"/>
</dbReference>
<dbReference type="EMBL" id="JACYXI010000025">
    <property type="protein sequence ID" value="MBD8894267.1"/>
    <property type="molecule type" value="Genomic_DNA"/>
</dbReference>
<dbReference type="CDD" id="cd00761">
    <property type="entry name" value="Glyco_tranf_GTA_type"/>
    <property type="match status" value="1"/>
</dbReference>
<reference evidence="5 6" key="2">
    <citation type="journal article" date="2021" name="Int. J. Syst. Evol. Microbiol.">
        <title>Roseibium litorale sp. nov., isolated from a tidal flat sediment and proposal for the reclassification of Labrenzia polysiphoniae as Roseibium polysiphoniae comb. nov.</title>
        <authorList>
            <person name="Liu Y."/>
            <person name="Pei T."/>
            <person name="Du J."/>
            <person name="Chao M."/>
            <person name="Deng M.R."/>
            <person name="Zhu H."/>
        </authorList>
    </citation>
    <scope>NUCLEOTIDE SEQUENCE [LARGE SCALE GENOMIC DNA]</scope>
    <source>
        <strain evidence="5 6">4C16A</strain>
    </source>
</reference>
<evidence type="ECO:0000313" key="5">
    <source>
        <dbReference type="EMBL" id="MBD8894267.1"/>
    </source>
</evidence>
<protein>
    <submittedName>
        <fullName evidence="5">Glycosyltransferase</fullName>
    </submittedName>
</protein>
<evidence type="ECO:0000259" key="4">
    <source>
        <dbReference type="Pfam" id="PF00535"/>
    </source>
</evidence>
<evidence type="ECO:0000256" key="1">
    <source>
        <dbReference type="ARBA" id="ARBA00006739"/>
    </source>
</evidence>
<proteinExistence type="inferred from homology"/>
<dbReference type="Pfam" id="PF00535">
    <property type="entry name" value="Glycos_transf_2"/>
    <property type="match status" value="1"/>
</dbReference>
<dbReference type="PANTHER" id="PTHR43179:SF12">
    <property type="entry name" value="GALACTOFURANOSYLTRANSFERASE GLFT2"/>
    <property type="match status" value="1"/>
</dbReference>
<reference evidence="6" key="1">
    <citation type="submission" date="2020-09" db="EMBL/GenBank/DDBJ databases">
        <title>The genome sequence of strain Labrenzia suaedae 4C16A.</title>
        <authorList>
            <person name="Liu Y."/>
        </authorList>
    </citation>
    <scope>NUCLEOTIDE SEQUENCE [LARGE SCALE GENOMIC DNA]</scope>
    <source>
        <strain evidence="6">4C16A</strain>
    </source>
</reference>
<comment type="similarity">
    <text evidence="1">Belongs to the glycosyltransferase 2 family.</text>
</comment>
<accession>A0ABR9CW18</accession>
<keyword evidence="6" id="KW-1185">Reference proteome</keyword>
<evidence type="ECO:0000313" key="6">
    <source>
        <dbReference type="Proteomes" id="UP000632063"/>
    </source>
</evidence>
<dbReference type="InterPro" id="IPR001173">
    <property type="entry name" value="Glyco_trans_2-like"/>
</dbReference>
<evidence type="ECO:0000256" key="2">
    <source>
        <dbReference type="ARBA" id="ARBA00022676"/>
    </source>
</evidence>
<dbReference type="PANTHER" id="PTHR43179">
    <property type="entry name" value="RHAMNOSYLTRANSFERASE WBBL"/>
    <property type="match status" value="1"/>
</dbReference>
<name>A0ABR9CW18_9HYPH</name>
<sequence>MTRYHCAVVIPTKNAMPGLKPVLQAVLAQEAPWPFEVIVIDSGSRDGTAEYVRGLSGVRLIEIPPESFGHGRTRNLGVEAADAQYVAFLTHDARPADPHWLANLVAAAEQDSGIAGVFGRHIAYDTASPFTRNDLDRHFEGFLAHPLVVHRDLDPQKYENDIGWRQFLHFYSDNNSLLRKSVWEKIPYPDVEFAEDQLWARAVIEAGYAKAYAPEAAVYHSHDYSPLEQLRRAFDESRNFKKYFGYELSPKLFPALATIAHFSVQAFRQKLDETRYGKVSLRQRLDRAGQRAGLVAGHFLGANHQHLPKPLAGRISLDNRLFKA</sequence>
<dbReference type="InterPro" id="IPR029044">
    <property type="entry name" value="Nucleotide-diphossugar_trans"/>
</dbReference>